<dbReference type="GO" id="GO:0022857">
    <property type="term" value="F:transmembrane transporter activity"/>
    <property type="evidence" value="ECO:0007669"/>
    <property type="project" value="InterPro"/>
</dbReference>
<feature type="transmembrane region" description="Helical" evidence="7">
    <location>
        <begin position="381"/>
        <end position="398"/>
    </location>
</feature>
<evidence type="ECO:0000256" key="1">
    <source>
        <dbReference type="ARBA" id="ARBA00004651"/>
    </source>
</evidence>
<name>A0A0R1TBN7_9LACO</name>
<dbReference type="PANTHER" id="PTHR43414:SF6">
    <property type="entry name" value="MULTIDRUG RESISTANCE PROTEIN MDTG"/>
    <property type="match status" value="1"/>
</dbReference>
<dbReference type="PATRIC" id="fig|1423740.3.peg.2228"/>
<feature type="transmembrane region" description="Helical" evidence="7">
    <location>
        <begin position="20"/>
        <end position="41"/>
    </location>
</feature>
<feature type="transmembrane region" description="Helical" evidence="7">
    <location>
        <begin position="259"/>
        <end position="279"/>
    </location>
</feature>
<comment type="caution">
    <text evidence="9">The sequence shown here is derived from an EMBL/GenBank/DDBJ whole genome shotgun (WGS) entry which is preliminary data.</text>
</comment>
<feature type="transmembrane region" description="Helical" evidence="7">
    <location>
        <begin position="53"/>
        <end position="75"/>
    </location>
</feature>
<dbReference type="InterPro" id="IPR001958">
    <property type="entry name" value="Tet-R_TetA/multi-R_MdtG-like"/>
</dbReference>
<keyword evidence="5 7" id="KW-1133">Transmembrane helix</keyword>
<dbReference type="PANTHER" id="PTHR43414">
    <property type="entry name" value="MULTIDRUG RESISTANCE PROTEIN MDTG"/>
    <property type="match status" value="1"/>
</dbReference>
<feature type="transmembrane region" description="Helical" evidence="7">
    <location>
        <begin position="315"/>
        <end position="337"/>
    </location>
</feature>
<organism evidence="9 10">
    <name type="scientific">Ligilactobacillus equi DSM 15833 = JCM 10991</name>
    <dbReference type="NCBI Taxonomy" id="1423740"/>
    <lineage>
        <taxon>Bacteria</taxon>
        <taxon>Bacillati</taxon>
        <taxon>Bacillota</taxon>
        <taxon>Bacilli</taxon>
        <taxon>Lactobacillales</taxon>
        <taxon>Lactobacillaceae</taxon>
        <taxon>Ligilactobacillus</taxon>
    </lineage>
</organism>
<dbReference type="InterPro" id="IPR036259">
    <property type="entry name" value="MFS_trans_sf"/>
</dbReference>
<dbReference type="SUPFAM" id="SSF103473">
    <property type="entry name" value="MFS general substrate transporter"/>
    <property type="match status" value="1"/>
</dbReference>
<sequence length="403" mass="43463">MFTKLDADFPKGWRQTFGALWLGCFITGLGFSMTMPFMPLFMESLGTYSQTQLNFYSGLAFSATYLSQAIMSPLWGSLADQKGRKLMCLRASGVMALTITATGLAQGVWSIIALRFLQGAFSGYINNAAAFIAGETPKRRSGTVLSTMMTANVTGNLLGPLFGGAIAGLGGYRLPFFVTGALMALAFILTAILTREHFIPITKEKMKPAKEVLVSLPNKSLIFLMFTTTLIVQASLMSISPIISLLVKELMHNHGNVSFVSGVVAAAPGFGTLLAARYLGKKMDASGPTKVLMCGMTYQVVMFLPMFFIRDVWLLTLFRFLIGLSSAALLPAVQTVLTTQVDKQVFGRIFSYNQSFQAAGGVVGPLIGSAVSSVFDYEGVFLFTSLLLAINLALIMLAHKKIA</sequence>
<dbReference type="EMBL" id="AZFH01000205">
    <property type="protein sequence ID" value="KRL75896.1"/>
    <property type="molecule type" value="Genomic_DNA"/>
</dbReference>
<evidence type="ECO:0000256" key="2">
    <source>
        <dbReference type="ARBA" id="ARBA00022448"/>
    </source>
</evidence>
<evidence type="ECO:0000313" key="10">
    <source>
        <dbReference type="Proteomes" id="UP000051048"/>
    </source>
</evidence>
<feature type="transmembrane region" description="Helical" evidence="7">
    <location>
        <begin position="149"/>
        <end position="170"/>
    </location>
</feature>
<evidence type="ECO:0000256" key="3">
    <source>
        <dbReference type="ARBA" id="ARBA00022475"/>
    </source>
</evidence>
<dbReference type="AlphaFoldDB" id="A0A0R1TBN7"/>
<accession>A0A0R1TBN7</accession>
<keyword evidence="3" id="KW-1003">Cell membrane</keyword>
<dbReference type="PROSITE" id="PS50850">
    <property type="entry name" value="MFS"/>
    <property type="match status" value="1"/>
</dbReference>
<dbReference type="PRINTS" id="PR01035">
    <property type="entry name" value="TCRTETA"/>
</dbReference>
<evidence type="ECO:0000256" key="4">
    <source>
        <dbReference type="ARBA" id="ARBA00022692"/>
    </source>
</evidence>
<feature type="domain" description="Major facilitator superfamily (MFS) profile" evidence="8">
    <location>
        <begin position="16"/>
        <end position="403"/>
    </location>
</feature>
<proteinExistence type="predicted"/>
<dbReference type="RefSeq" id="WP_023859673.1">
    <property type="nucleotide sequence ID" value="NZ_AZFH01000205.1"/>
</dbReference>
<gene>
    <name evidence="9" type="ORF">FC36_GL002056</name>
</gene>
<dbReference type="InterPro" id="IPR020846">
    <property type="entry name" value="MFS_dom"/>
</dbReference>
<feature type="transmembrane region" description="Helical" evidence="7">
    <location>
        <begin position="291"/>
        <end position="309"/>
    </location>
</feature>
<evidence type="ECO:0000313" key="9">
    <source>
        <dbReference type="EMBL" id="KRL75896.1"/>
    </source>
</evidence>
<protein>
    <submittedName>
        <fullName evidence="9">Multidrug resistance efflux pump</fullName>
    </submittedName>
</protein>
<evidence type="ECO:0000256" key="5">
    <source>
        <dbReference type="ARBA" id="ARBA00022989"/>
    </source>
</evidence>
<evidence type="ECO:0000256" key="6">
    <source>
        <dbReference type="ARBA" id="ARBA00023136"/>
    </source>
</evidence>
<dbReference type="OrthoDB" id="65739at2"/>
<dbReference type="GO" id="GO:0005886">
    <property type="term" value="C:plasma membrane"/>
    <property type="evidence" value="ECO:0007669"/>
    <property type="project" value="UniProtKB-SubCell"/>
</dbReference>
<keyword evidence="4 7" id="KW-0812">Transmembrane</keyword>
<comment type="subcellular location">
    <subcellularLocation>
        <location evidence="1">Cell membrane</location>
        <topology evidence="1">Multi-pass membrane protein</topology>
    </subcellularLocation>
</comment>
<feature type="transmembrane region" description="Helical" evidence="7">
    <location>
        <begin position="176"/>
        <end position="199"/>
    </location>
</feature>
<dbReference type="InterPro" id="IPR011701">
    <property type="entry name" value="MFS"/>
</dbReference>
<feature type="transmembrane region" description="Helical" evidence="7">
    <location>
        <begin position="95"/>
        <end position="117"/>
    </location>
</feature>
<feature type="transmembrane region" description="Helical" evidence="7">
    <location>
        <begin position="358"/>
        <end position="375"/>
    </location>
</feature>
<keyword evidence="2" id="KW-0813">Transport</keyword>
<evidence type="ECO:0000256" key="7">
    <source>
        <dbReference type="SAM" id="Phobius"/>
    </source>
</evidence>
<dbReference type="Proteomes" id="UP000051048">
    <property type="component" value="Unassembled WGS sequence"/>
</dbReference>
<keyword evidence="6 7" id="KW-0472">Membrane</keyword>
<reference evidence="9 10" key="1">
    <citation type="journal article" date="2015" name="Genome Announc.">
        <title>Expanding the biotechnology potential of lactobacilli through comparative genomics of 213 strains and associated genera.</title>
        <authorList>
            <person name="Sun Z."/>
            <person name="Harris H.M."/>
            <person name="McCann A."/>
            <person name="Guo C."/>
            <person name="Argimon S."/>
            <person name="Zhang W."/>
            <person name="Yang X."/>
            <person name="Jeffery I.B."/>
            <person name="Cooney J.C."/>
            <person name="Kagawa T.F."/>
            <person name="Liu W."/>
            <person name="Song Y."/>
            <person name="Salvetti E."/>
            <person name="Wrobel A."/>
            <person name="Rasinkangas P."/>
            <person name="Parkhill J."/>
            <person name="Rea M.C."/>
            <person name="O'Sullivan O."/>
            <person name="Ritari J."/>
            <person name="Douillard F.P."/>
            <person name="Paul Ross R."/>
            <person name="Yang R."/>
            <person name="Briner A.E."/>
            <person name="Felis G.E."/>
            <person name="de Vos W.M."/>
            <person name="Barrangou R."/>
            <person name="Klaenhammer T.R."/>
            <person name="Caufield P.W."/>
            <person name="Cui Y."/>
            <person name="Zhang H."/>
            <person name="O'Toole P.W."/>
        </authorList>
    </citation>
    <scope>NUCLEOTIDE SEQUENCE [LARGE SCALE GENOMIC DNA]</scope>
    <source>
        <strain evidence="9 10">DSM 15833</strain>
    </source>
</reference>
<dbReference type="Gene3D" id="1.20.1250.20">
    <property type="entry name" value="MFS general substrate transporter like domains"/>
    <property type="match status" value="1"/>
</dbReference>
<evidence type="ECO:0000259" key="8">
    <source>
        <dbReference type="PROSITE" id="PS50850"/>
    </source>
</evidence>
<feature type="transmembrane region" description="Helical" evidence="7">
    <location>
        <begin position="220"/>
        <end position="247"/>
    </location>
</feature>
<dbReference type="Pfam" id="PF07690">
    <property type="entry name" value="MFS_1"/>
    <property type="match status" value="1"/>
</dbReference>